<reference evidence="2" key="1">
    <citation type="submission" date="2018-01" db="EMBL/GenBank/DDBJ databases">
        <title>An insight into the sialome of Amazonian anophelines.</title>
        <authorList>
            <person name="Ribeiro J.M."/>
            <person name="Scarpassa V."/>
            <person name="Calvo E."/>
        </authorList>
    </citation>
    <scope>NUCLEOTIDE SEQUENCE</scope>
</reference>
<keyword evidence="1" id="KW-0732">Signal</keyword>
<proteinExistence type="predicted"/>
<dbReference type="PROSITE" id="PS51257">
    <property type="entry name" value="PROKAR_LIPOPROTEIN"/>
    <property type="match status" value="1"/>
</dbReference>
<organism evidence="2">
    <name type="scientific">Anopheles darlingi</name>
    <name type="common">Mosquito</name>
    <dbReference type="NCBI Taxonomy" id="43151"/>
    <lineage>
        <taxon>Eukaryota</taxon>
        <taxon>Metazoa</taxon>
        <taxon>Ecdysozoa</taxon>
        <taxon>Arthropoda</taxon>
        <taxon>Hexapoda</taxon>
        <taxon>Insecta</taxon>
        <taxon>Pterygota</taxon>
        <taxon>Neoptera</taxon>
        <taxon>Endopterygota</taxon>
        <taxon>Diptera</taxon>
        <taxon>Nematocera</taxon>
        <taxon>Culicoidea</taxon>
        <taxon>Culicidae</taxon>
        <taxon>Anophelinae</taxon>
        <taxon>Anopheles</taxon>
    </lineage>
</organism>
<dbReference type="EMBL" id="GGFL01007552">
    <property type="protein sequence ID" value="MBW71730.1"/>
    <property type="molecule type" value="Transcribed_RNA"/>
</dbReference>
<name>A0A2M4D2C3_ANODA</name>
<feature type="chain" id="PRO_5014818103" evidence="1">
    <location>
        <begin position="34"/>
        <end position="71"/>
    </location>
</feature>
<protein>
    <submittedName>
        <fullName evidence="2">Putative secreted protein</fullName>
    </submittedName>
</protein>
<accession>A0A2M4D2C3</accession>
<dbReference type="AlphaFoldDB" id="A0A2M4D2C3"/>
<evidence type="ECO:0000256" key="1">
    <source>
        <dbReference type="SAM" id="SignalP"/>
    </source>
</evidence>
<evidence type="ECO:0000313" key="2">
    <source>
        <dbReference type="EMBL" id="MBW71730.1"/>
    </source>
</evidence>
<feature type="signal peptide" evidence="1">
    <location>
        <begin position="1"/>
        <end position="33"/>
    </location>
</feature>
<sequence length="71" mass="7906">MSTSWMRFCMLSSCPVKIVRIRFCLLFILSVSCEIHSPVSKSSSSIFSISLIPSVMRSFDSTSFANVSVFS</sequence>